<dbReference type="Proteomes" id="UP000027821">
    <property type="component" value="Unassembled WGS sequence"/>
</dbReference>
<sequence length="159" mass="18549">MEIQRTDSNDRDFIELVKHLDMDLAKRDGEDHSFYEQFNKIDSIKYVIVIYDNGYPISCGAIKEYDKHTMEIKRMYTLPKNRGLGAASLVLRTLETWAAELSYQKCILETGVKQPEAIGLYFKNGYSLIPNYGQYAEIENSRCFEKKLPDMMTLNRKIK</sequence>
<dbReference type="Pfam" id="PF00583">
    <property type="entry name" value="Acetyltransf_1"/>
    <property type="match status" value="1"/>
</dbReference>
<comment type="caution">
    <text evidence="4">The sequence shown here is derived from an EMBL/GenBank/DDBJ whole genome shotgun (WGS) entry which is preliminary data.</text>
</comment>
<dbReference type="AlphaFoldDB" id="A0A074KSI9"/>
<keyword evidence="2" id="KW-0012">Acyltransferase</keyword>
<evidence type="ECO:0000313" key="5">
    <source>
        <dbReference type="Proteomes" id="UP000027821"/>
    </source>
</evidence>
<proteinExistence type="predicted"/>
<dbReference type="OrthoDB" id="9803233at2"/>
<dbReference type="RefSeq" id="WP_035078833.1">
    <property type="nucleotide sequence ID" value="NZ_JMIH01000034.1"/>
</dbReference>
<gene>
    <name evidence="4" type="ORF">EL17_20400</name>
</gene>
<dbReference type="STRING" id="1048983.EL17_20400"/>
<accession>A0A074KSI9</accession>
<dbReference type="PANTHER" id="PTHR43877:SF2">
    <property type="entry name" value="AMINOALKYLPHOSPHONATE N-ACETYLTRANSFERASE-RELATED"/>
    <property type="match status" value="1"/>
</dbReference>
<dbReference type="SUPFAM" id="SSF55729">
    <property type="entry name" value="Acyl-CoA N-acyltransferases (Nat)"/>
    <property type="match status" value="1"/>
</dbReference>
<protein>
    <submittedName>
        <fullName evidence="4">GNAT family acetyltransferase</fullName>
    </submittedName>
</protein>
<dbReference type="InterPro" id="IPR050832">
    <property type="entry name" value="Bact_Acetyltransf"/>
</dbReference>
<dbReference type="EMBL" id="JMIH01000034">
    <property type="protein sequence ID" value="KEO71884.1"/>
    <property type="molecule type" value="Genomic_DNA"/>
</dbReference>
<evidence type="ECO:0000259" key="3">
    <source>
        <dbReference type="PROSITE" id="PS51186"/>
    </source>
</evidence>
<keyword evidence="1 4" id="KW-0808">Transferase</keyword>
<reference evidence="4 5" key="1">
    <citation type="submission" date="2014-04" db="EMBL/GenBank/DDBJ databases">
        <title>Characterization and application of a salt tolerant electro-active bacterium.</title>
        <authorList>
            <person name="Yang L."/>
            <person name="Wei S."/>
            <person name="Tay Q.X.M."/>
        </authorList>
    </citation>
    <scope>NUCLEOTIDE SEQUENCE [LARGE SCALE GENOMIC DNA]</scope>
    <source>
        <strain evidence="4 5">LY1</strain>
    </source>
</reference>
<dbReference type="CDD" id="cd04301">
    <property type="entry name" value="NAT_SF"/>
    <property type="match status" value="1"/>
</dbReference>
<name>A0A074KSI9_9BACT</name>
<keyword evidence="5" id="KW-1185">Reference proteome</keyword>
<dbReference type="Gene3D" id="3.40.630.30">
    <property type="match status" value="1"/>
</dbReference>
<dbReference type="InterPro" id="IPR000182">
    <property type="entry name" value="GNAT_dom"/>
</dbReference>
<dbReference type="PROSITE" id="PS51186">
    <property type="entry name" value="GNAT"/>
    <property type="match status" value="1"/>
</dbReference>
<dbReference type="InterPro" id="IPR016181">
    <property type="entry name" value="Acyl_CoA_acyltransferase"/>
</dbReference>
<dbReference type="GO" id="GO:0016747">
    <property type="term" value="F:acyltransferase activity, transferring groups other than amino-acyl groups"/>
    <property type="evidence" value="ECO:0007669"/>
    <property type="project" value="InterPro"/>
</dbReference>
<evidence type="ECO:0000313" key="4">
    <source>
        <dbReference type="EMBL" id="KEO71884.1"/>
    </source>
</evidence>
<evidence type="ECO:0000256" key="2">
    <source>
        <dbReference type="ARBA" id="ARBA00023315"/>
    </source>
</evidence>
<organism evidence="4 5">
    <name type="scientific">Anditalea andensis</name>
    <dbReference type="NCBI Taxonomy" id="1048983"/>
    <lineage>
        <taxon>Bacteria</taxon>
        <taxon>Pseudomonadati</taxon>
        <taxon>Bacteroidota</taxon>
        <taxon>Cytophagia</taxon>
        <taxon>Cytophagales</taxon>
        <taxon>Cytophagaceae</taxon>
        <taxon>Anditalea</taxon>
    </lineage>
</organism>
<dbReference type="eggNOG" id="COG0456">
    <property type="taxonomic scope" value="Bacteria"/>
</dbReference>
<feature type="domain" description="N-acetyltransferase" evidence="3">
    <location>
        <begin position="1"/>
        <end position="149"/>
    </location>
</feature>
<dbReference type="PANTHER" id="PTHR43877">
    <property type="entry name" value="AMINOALKYLPHOSPHONATE N-ACETYLTRANSFERASE-RELATED-RELATED"/>
    <property type="match status" value="1"/>
</dbReference>
<evidence type="ECO:0000256" key="1">
    <source>
        <dbReference type="ARBA" id="ARBA00022679"/>
    </source>
</evidence>